<dbReference type="NCBIfam" id="TIGR00696">
    <property type="entry name" value="wecG_tagA_cpsF"/>
    <property type="match status" value="1"/>
</dbReference>
<dbReference type="InterPro" id="IPR004629">
    <property type="entry name" value="WecG_TagA_CpsF"/>
</dbReference>
<dbReference type="PANTHER" id="PTHR34136:SF1">
    <property type="entry name" value="UDP-N-ACETYL-D-MANNOSAMINURONIC ACID TRANSFERASE"/>
    <property type="match status" value="1"/>
</dbReference>
<protein>
    <submittedName>
        <fullName evidence="3">Polymer biosynthesis protein, WecB/TagA/CpsF family</fullName>
    </submittedName>
</protein>
<dbReference type="OrthoDB" id="9771846at2"/>
<evidence type="ECO:0000313" key="3">
    <source>
        <dbReference type="EMBL" id="SEO35099.1"/>
    </source>
</evidence>
<dbReference type="PANTHER" id="PTHR34136">
    <property type="match status" value="1"/>
</dbReference>
<dbReference type="Pfam" id="PF03808">
    <property type="entry name" value="Glyco_tran_WecG"/>
    <property type="match status" value="1"/>
</dbReference>
<dbReference type="CDD" id="cd06533">
    <property type="entry name" value="Glyco_transf_WecG_TagA"/>
    <property type="match status" value="1"/>
</dbReference>
<evidence type="ECO:0000313" key="4">
    <source>
        <dbReference type="Proteomes" id="UP000198893"/>
    </source>
</evidence>
<reference evidence="3 4" key="1">
    <citation type="submission" date="2016-10" db="EMBL/GenBank/DDBJ databases">
        <authorList>
            <person name="de Groot N.N."/>
        </authorList>
    </citation>
    <scope>NUCLEOTIDE SEQUENCE [LARGE SCALE GENOMIC DNA]</scope>
    <source>
        <strain evidence="3 4">DSM 27842</strain>
    </source>
</reference>
<dbReference type="STRING" id="569882.SAMN04490248_10479"/>
<proteinExistence type="predicted"/>
<keyword evidence="4" id="KW-1185">Reference proteome</keyword>
<dbReference type="EMBL" id="FODS01000004">
    <property type="protein sequence ID" value="SEO35099.1"/>
    <property type="molecule type" value="Genomic_DNA"/>
</dbReference>
<organism evidence="3 4">
    <name type="scientific">Salinihabitans flavidus</name>
    <dbReference type="NCBI Taxonomy" id="569882"/>
    <lineage>
        <taxon>Bacteria</taxon>
        <taxon>Pseudomonadati</taxon>
        <taxon>Pseudomonadota</taxon>
        <taxon>Alphaproteobacteria</taxon>
        <taxon>Rhodobacterales</taxon>
        <taxon>Roseobacteraceae</taxon>
        <taxon>Salinihabitans</taxon>
    </lineage>
</organism>
<keyword evidence="1" id="KW-0328">Glycosyltransferase</keyword>
<sequence length="249" mass="26609">MQFTIGTADVTVNIPDKAALVRAVVERLRDNRGFALATLNLDHLTKLNSPEFARAYAAQDFVVADGNPIVWLSRLAGRPVSLLPGSDLVVPLAQIAAREGVSVALLGSTPEALDHAAAALRAMVPDLRVALQQAPPFGFDPEGEEALEALGSVAVSGAGLCFIALGAPKQELLAARGRREVPHVGFASIGAGLDFLAGTQKRAPRWVRRLAMEWLWRMLGDPSRLVARYARCAAILPGLTLRALRLRSQ</sequence>
<dbReference type="RefSeq" id="WP_093116095.1">
    <property type="nucleotide sequence ID" value="NZ_FODS01000004.1"/>
</dbReference>
<dbReference type="Proteomes" id="UP000198893">
    <property type="component" value="Unassembled WGS sequence"/>
</dbReference>
<accession>A0A1H8NZN8</accession>
<keyword evidence="2" id="KW-0808">Transferase</keyword>
<dbReference type="AlphaFoldDB" id="A0A1H8NZN8"/>
<evidence type="ECO:0000256" key="1">
    <source>
        <dbReference type="ARBA" id="ARBA00022676"/>
    </source>
</evidence>
<gene>
    <name evidence="3" type="ORF">SAMN04490248_10479</name>
</gene>
<name>A0A1H8NZN8_9RHOB</name>
<dbReference type="GO" id="GO:0016758">
    <property type="term" value="F:hexosyltransferase activity"/>
    <property type="evidence" value="ECO:0007669"/>
    <property type="project" value="TreeGrafter"/>
</dbReference>
<evidence type="ECO:0000256" key="2">
    <source>
        <dbReference type="ARBA" id="ARBA00022679"/>
    </source>
</evidence>